<sequence>MTKMCLEKAVRDGYTSISFPALGTGVYDYSGASSAKGLFDAIVEFLDTILPTRIRESSLWRVPISTHLTDQGLYHGWKRYHSGRKPTKHRQCKEGVGESLNSIVYRRSAVNEIYNGECTLLHIFSPFGSHSECLAQFFNVIILVC</sequence>
<proteinExistence type="predicted"/>
<gene>
    <name evidence="1" type="ORF">CGI_10019419</name>
</gene>
<name>K1R2U4_MAGGI</name>
<dbReference type="HOGENOM" id="CLU_1788712_0_0_1"/>
<dbReference type="Gene3D" id="3.40.220.10">
    <property type="entry name" value="Leucine Aminopeptidase, subunit E, domain 1"/>
    <property type="match status" value="1"/>
</dbReference>
<dbReference type="InParanoid" id="K1R2U4"/>
<protein>
    <submittedName>
        <fullName evidence="1">Uncharacterized protein</fullName>
    </submittedName>
</protein>
<dbReference type="EMBL" id="JH818336">
    <property type="protein sequence ID" value="EKC37869.1"/>
    <property type="molecule type" value="Genomic_DNA"/>
</dbReference>
<dbReference type="SUPFAM" id="SSF52949">
    <property type="entry name" value="Macro domain-like"/>
    <property type="match status" value="1"/>
</dbReference>
<reference evidence="1" key="1">
    <citation type="journal article" date="2012" name="Nature">
        <title>The oyster genome reveals stress adaptation and complexity of shell formation.</title>
        <authorList>
            <person name="Zhang G."/>
            <person name="Fang X."/>
            <person name="Guo X."/>
            <person name="Li L."/>
            <person name="Luo R."/>
            <person name="Xu F."/>
            <person name="Yang P."/>
            <person name="Zhang L."/>
            <person name="Wang X."/>
            <person name="Qi H."/>
            <person name="Xiong Z."/>
            <person name="Que H."/>
            <person name="Xie Y."/>
            <person name="Holland P.W."/>
            <person name="Paps J."/>
            <person name="Zhu Y."/>
            <person name="Wu F."/>
            <person name="Chen Y."/>
            <person name="Wang J."/>
            <person name="Peng C."/>
            <person name="Meng J."/>
            <person name="Yang L."/>
            <person name="Liu J."/>
            <person name="Wen B."/>
            <person name="Zhang N."/>
            <person name="Huang Z."/>
            <person name="Zhu Q."/>
            <person name="Feng Y."/>
            <person name="Mount A."/>
            <person name="Hedgecock D."/>
            <person name="Xu Z."/>
            <person name="Liu Y."/>
            <person name="Domazet-Loso T."/>
            <person name="Du Y."/>
            <person name="Sun X."/>
            <person name="Zhang S."/>
            <person name="Liu B."/>
            <person name="Cheng P."/>
            <person name="Jiang X."/>
            <person name="Li J."/>
            <person name="Fan D."/>
            <person name="Wang W."/>
            <person name="Fu W."/>
            <person name="Wang T."/>
            <person name="Wang B."/>
            <person name="Zhang J."/>
            <person name="Peng Z."/>
            <person name="Li Y."/>
            <person name="Li N."/>
            <person name="Wang J."/>
            <person name="Chen M."/>
            <person name="He Y."/>
            <person name="Tan F."/>
            <person name="Song X."/>
            <person name="Zheng Q."/>
            <person name="Huang R."/>
            <person name="Yang H."/>
            <person name="Du X."/>
            <person name="Chen L."/>
            <person name="Yang M."/>
            <person name="Gaffney P.M."/>
            <person name="Wang S."/>
            <person name="Luo L."/>
            <person name="She Z."/>
            <person name="Ming Y."/>
            <person name="Huang W."/>
            <person name="Zhang S."/>
            <person name="Huang B."/>
            <person name="Zhang Y."/>
            <person name="Qu T."/>
            <person name="Ni P."/>
            <person name="Miao G."/>
            <person name="Wang J."/>
            <person name="Wang Q."/>
            <person name="Steinberg C.E."/>
            <person name="Wang H."/>
            <person name="Li N."/>
            <person name="Qian L."/>
            <person name="Zhang G."/>
            <person name="Li Y."/>
            <person name="Yang H."/>
            <person name="Liu X."/>
            <person name="Wang J."/>
            <person name="Yin Y."/>
            <person name="Wang J."/>
        </authorList>
    </citation>
    <scope>NUCLEOTIDE SEQUENCE [LARGE SCALE GENOMIC DNA]</scope>
    <source>
        <strain evidence="1">05x7-T-G4-1.051#20</strain>
    </source>
</reference>
<dbReference type="AlphaFoldDB" id="K1R2U4"/>
<organism evidence="1">
    <name type="scientific">Magallana gigas</name>
    <name type="common">Pacific oyster</name>
    <name type="synonym">Crassostrea gigas</name>
    <dbReference type="NCBI Taxonomy" id="29159"/>
    <lineage>
        <taxon>Eukaryota</taxon>
        <taxon>Metazoa</taxon>
        <taxon>Spiralia</taxon>
        <taxon>Lophotrochozoa</taxon>
        <taxon>Mollusca</taxon>
        <taxon>Bivalvia</taxon>
        <taxon>Autobranchia</taxon>
        <taxon>Pteriomorphia</taxon>
        <taxon>Ostreida</taxon>
        <taxon>Ostreoidea</taxon>
        <taxon>Ostreidae</taxon>
        <taxon>Magallana</taxon>
    </lineage>
</organism>
<evidence type="ECO:0000313" key="1">
    <source>
        <dbReference type="EMBL" id="EKC37869.1"/>
    </source>
</evidence>
<accession>K1R2U4</accession>
<dbReference type="InterPro" id="IPR043472">
    <property type="entry name" value="Macro_dom-like"/>
</dbReference>